<evidence type="ECO:0000256" key="3">
    <source>
        <dbReference type="ARBA" id="ARBA00022833"/>
    </source>
</evidence>
<name>A0A0L7LK17_OPEBR</name>
<proteinExistence type="predicted"/>
<dbReference type="Gene3D" id="3.30.70.1820">
    <property type="entry name" value="L1 transposable element, RRM domain"/>
    <property type="match status" value="1"/>
</dbReference>
<dbReference type="Proteomes" id="UP000037510">
    <property type="component" value="Unassembled WGS sequence"/>
</dbReference>
<keyword evidence="5" id="KW-0175">Coiled coil</keyword>
<dbReference type="InterPro" id="IPR013083">
    <property type="entry name" value="Znf_RING/FYVE/PHD"/>
</dbReference>
<dbReference type="PROSITE" id="PS50089">
    <property type="entry name" value="ZF_RING_2"/>
    <property type="match status" value="1"/>
</dbReference>
<reference evidence="8 9" key="1">
    <citation type="journal article" date="2015" name="Genome Biol. Evol.">
        <title>The genome of winter moth (Operophtera brumata) provides a genomic perspective on sexual dimorphism and phenology.</title>
        <authorList>
            <person name="Derks M.F."/>
            <person name="Smit S."/>
            <person name="Salis L."/>
            <person name="Schijlen E."/>
            <person name="Bossers A."/>
            <person name="Mateman C."/>
            <person name="Pijl A.S."/>
            <person name="de Ridder D."/>
            <person name="Groenen M.A."/>
            <person name="Visser M.E."/>
            <person name="Megens H.J."/>
        </authorList>
    </citation>
    <scope>NUCLEOTIDE SEQUENCE [LARGE SCALE GENOMIC DNA]</scope>
    <source>
        <strain evidence="8">WM2013NL</strain>
        <tissue evidence="8">Head and thorax</tissue>
    </source>
</reference>
<keyword evidence="2 4" id="KW-0863">Zinc-finger</keyword>
<dbReference type="EMBL" id="JTDY01000844">
    <property type="protein sequence ID" value="KOB75689.1"/>
    <property type="molecule type" value="Genomic_DNA"/>
</dbReference>
<dbReference type="InterPro" id="IPR004244">
    <property type="entry name" value="Transposase_22"/>
</dbReference>
<evidence type="ECO:0000256" key="4">
    <source>
        <dbReference type="PROSITE-ProRule" id="PRU00175"/>
    </source>
</evidence>
<keyword evidence="9" id="KW-1185">Reference proteome</keyword>
<feature type="domain" description="RING-type" evidence="7">
    <location>
        <begin position="4"/>
        <end position="52"/>
    </location>
</feature>
<gene>
    <name evidence="8" type="ORF">OBRU01_07037</name>
</gene>
<evidence type="ECO:0008006" key="10">
    <source>
        <dbReference type="Google" id="ProtNLM"/>
    </source>
</evidence>
<evidence type="ECO:0000259" key="7">
    <source>
        <dbReference type="PROSITE" id="PS50089"/>
    </source>
</evidence>
<dbReference type="AlphaFoldDB" id="A0A0L7LK17"/>
<dbReference type="PANTHER" id="PTHR11505">
    <property type="entry name" value="L1 TRANSPOSABLE ELEMENT-RELATED"/>
    <property type="match status" value="1"/>
</dbReference>
<evidence type="ECO:0000256" key="5">
    <source>
        <dbReference type="SAM" id="Coils"/>
    </source>
</evidence>
<dbReference type="PROSITE" id="PS50016">
    <property type="entry name" value="ZF_PHD_2"/>
    <property type="match status" value="1"/>
</dbReference>
<sequence length="312" mass="34727">MGKCSVCRETLPTKEQVKCTAVSCLQIYHFQCVGLSTLRSADHSTWKCPKCKLKESKGMRKTDSPVIKSVGAEDVAGDSQSNFVTVRPQRTAGKDDDSSEILASMRDEILAAVTDQLPKIIRGIIDKKLEALGSRIQSMEDSVRMVSDKYDETRKNFDTQNSSIKKLQSENKQLKDCVKGLELRLSTAEDFAAKQEQWAKQQNLEIIGIPEVSGESLSNIVINVAKHAAMPLQAGDIEFAHRVTARRPVSGKPRAIIVRFRERITKDFFLSAMRKKRGLTSKDVGVDGDLSVYTIHITIKKKIVCNGCTELH</sequence>
<comment type="caution">
    <text evidence="8">The sequence shown here is derived from an EMBL/GenBank/DDBJ whole genome shotgun (WGS) entry which is preliminary data.</text>
</comment>
<evidence type="ECO:0000256" key="1">
    <source>
        <dbReference type="ARBA" id="ARBA00022723"/>
    </source>
</evidence>
<keyword evidence="1" id="KW-0479">Metal-binding</keyword>
<dbReference type="PROSITE" id="PS01359">
    <property type="entry name" value="ZF_PHD_1"/>
    <property type="match status" value="1"/>
</dbReference>
<organism evidence="8 9">
    <name type="scientific">Operophtera brumata</name>
    <name type="common">Winter moth</name>
    <name type="synonym">Phalaena brumata</name>
    <dbReference type="NCBI Taxonomy" id="104452"/>
    <lineage>
        <taxon>Eukaryota</taxon>
        <taxon>Metazoa</taxon>
        <taxon>Ecdysozoa</taxon>
        <taxon>Arthropoda</taxon>
        <taxon>Hexapoda</taxon>
        <taxon>Insecta</taxon>
        <taxon>Pterygota</taxon>
        <taxon>Neoptera</taxon>
        <taxon>Endopterygota</taxon>
        <taxon>Lepidoptera</taxon>
        <taxon>Glossata</taxon>
        <taxon>Ditrysia</taxon>
        <taxon>Geometroidea</taxon>
        <taxon>Geometridae</taxon>
        <taxon>Larentiinae</taxon>
        <taxon>Operophtera</taxon>
    </lineage>
</organism>
<dbReference type="Gene3D" id="3.30.40.10">
    <property type="entry name" value="Zinc/RING finger domain, C3HC4 (zinc finger)"/>
    <property type="match status" value="1"/>
</dbReference>
<feature type="domain" description="PHD-type" evidence="6">
    <location>
        <begin position="1"/>
        <end position="54"/>
    </location>
</feature>
<evidence type="ECO:0000313" key="9">
    <source>
        <dbReference type="Proteomes" id="UP000037510"/>
    </source>
</evidence>
<dbReference type="InterPro" id="IPR001965">
    <property type="entry name" value="Znf_PHD"/>
</dbReference>
<dbReference type="InterPro" id="IPR019786">
    <property type="entry name" value="Zinc_finger_PHD-type_CS"/>
</dbReference>
<accession>A0A0L7LK17</accession>
<dbReference type="STRING" id="104452.A0A0L7LK17"/>
<evidence type="ECO:0000259" key="6">
    <source>
        <dbReference type="PROSITE" id="PS50016"/>
    </source>
</evidence>
<dbReference type="GO" id="GO:0008270">
    <property type="term" value="F:zinc ion binding"/>
    <property type="evidence" value="ECO:0007669"/>
    <property type="project" value="UniProtKB-KW"/>
</dbReference>
<keyword evidence="3" id="KW-0862">Zinc</keyword>
<evidence type="ECO:0000256" key="2">
    <source>
        <dbReference type="ARBA" id="ARBA00022771"/>
    </source>
</evidence>
<dbReference type="SUPFAM" id="SSF57903">
    <property type="entry name" value="FYVE/PHD zinc finger"/>
    <property type="match status" value="1"/>
</dbReference>
<dbReference type="InterPro" id="IPR011011">
    <property type="entry name" value="Znf_FYVE_PHD"/>
</dbReference>
<feature type="coiled-coil region" evidence="5">
    <location>
        <begin position="150"/>
        <end position="184"/>
    </location>
</feature>
<evidence type="ECO:0000313" key="8">
    <source>
        <dbReference type="EMBL" id="KOB75689.1"/>
    </source>
</evidence>
<dbReference type="SMART" id="SM00249">
    <property type="entry name" value="PHD"/>
    <property type="match status" value="1"/>
</dbReference>
<dbReference type="InterPro" id="IPR001841">
    <property type="entry name" value="Znf_RING"/>
</dbReference>
<dbReference type="CDD" id="cd15489">
    <property type="entry name" value="PHD_SF"/>
    <property type="match status" value="1"/>
</dbReference>
<protein>
    <recommendedName>
        <fullName evidence="10">Zinc finger PHD-type domain-containing protein</fullName>
    </recommendedName>
</protein>
<dbReference type="InterPro" id="IPR019787">
    <property type="entry name" value="Znf_PHD-finger"/>
</dbReference>